<feature type="non-terminal residue" evidence="2">
    <location>
        <position position="1"/>
    </location>
</feature>
<reference evidence="2" key="1">
    <citation type="submission" date="2018-05" db="EMBL/GenBank/DDBJ databases">
        <authorList>
            <person name="Lanie J.A."/>
            <person name="Ng W.-L."/>
            <person name="Kazmierczak K.M."/>
            <person name="Andrzejewski T.M."/>
            <person name="Davidsen T.M."/>
            <person name="Wayne K.J."/>
            <person name="Tettelin H."/>
            <person name="Glass J.I."/>
            <person name="Rusch D."/>
            <person name="Podicherti R."/>
            <person name="Tsui H.-C.T."/>
            <person name="Winkler M.E."/>
        </authorList>
    </citation>
    <scope>NUCLEOTIDE SEQUENCE</scope>
</reference>
<keyword evidence="1" id="KW-1133">Transmembrane helix</keyword>
<sequence>VDTVHTICQDAFVASFASEECEFYNSLHSVGMGLIILGIILLLGGIMPRGGGQHVTVQNPQTPP</sequence>
<evidence type="ECO:0000256" key="1">
    <source>
        <dbReference type="SAM" id="Phobius"/>
    </source>
</evidence>
<keyword evidence="1" id="KW-0472">Membrane</keyword>
<dbReference type="AlphaFoldDB" id="A0A382UN84"/>
<gene>
    <name evidence="2" type="ORF">METZ01_LOCUS388524</name>
</gene>
<feature type="non-terminal residue" evidence="2">
    <location>
        <position position="64"/>
    </location>
</feature>
<feature type="transmembrane region" description="Helical" evidence="1">
    <location>
        <begin position="26"/>
        <end position="46"/>
    </location>
</feature>
<proteinExistence type="predicted"/>
<dbReference type="EMBL" id="UINC01145501">
    <property type="protein sequence ID" value="SVD35670.1"/>
    <property type="molecule type" value="Genomic_DNA"/>
</dbReference>
<accession>A0A382UN84</accession>
<evidence type="ECO:0000313" key="2">
    <source>
        <dbReference type="EMBL" id="SVD35670.1"/>
    </source>
</evidence>
<organism evidence="2">
    <name type="scientific">marine metagenome</name>
    <dbReference type="NCBI Taxonomy" id="408172"/>
    <lineage>
        <taxon>unclassified sequences</taxon>
        <taxon>metagenomes</taxon>
        <taxon>ecological metagenomes</taxon>
    </lineage>
</organism>
<keyword evidence="1" id="KW-0812">Transmembrane</keyword>
<protein>
    <submittedName>
        <fullName evidence="2">Uncharacterized protein</fullName>
    </submittedName>
</protein>
<name>A0A382UN84_9ZZZZ</name>